<sequence length="94" mass="10831">SVCYYLGKARFYEILQLDVYKIETKTQRVNKMQCNCTQIDFTGRTSGRENTRMQEDKNSIHINQPENSNIAGGQLHEQMGAKRQSRAANKAVEF</sequence>
<accession>A0ABN7WHI5</accession>
<comment type="caution">
    <text evidence="1">The sequence shown here is derived from an EMBL/GenBank/DDBJ whole genome shotgun (WGS) entry which is preliminary data.</text>
</comment>
<name>A0ABN7WHI5_GIGMA</name>
<evidence type="ECO:0000313" key="2">
    <source>
        <dbReference type="Proteomes" id="UP000789901"/>
    </source>
</evidence>
<proteinExistence type="predicted"/>
<keyword evidence="2" id="KW-1185">Reference proteome</keyword>
<protein>
    <submittedName>
        <fullName evidence="1">41974_t:CDS:1</fullName>
    </submittedName>
</protein>
<gene>
    <name evidence="1" type="ORF">GMARGA_LOCUS30454</name>
</gene>
<reference evidence="1 2" key="1">
    <citation type="submission" date="2021-06" db="EMBL/GenBank/DDBJ databases">
        <authorList>
            <person name="Kallberg Y."/>
            <person name="Tangrot J."/>
            <person name="Rosling A."/>
        </authorList>
    </citation>
    <scope>NUCLEOTIDE SEQUENCE [LARGE SCALE GENOMIC DNA]</scope>
    <source>
        <strain evidence="1 2">120-4 pot B 10/14</strain>
    </source>
</reference>
<dbReference type="Proteomes" id="UP000789901">
    <property type="component" value="Unassembled WGS sequence"/>
</dbReference>
<feature type="non-terminal residue" evidence="1">
    <location>
        <position position="1"/>
    </location>
</feature>
<evidence type="ECO:0000313" key="1">
    <source>
        <dbReference type="EMBL" id="CAG8830822.1"/>
    </source>
</evidence>
<dbReference type="EMBL" id="CAJVQB010042974">
    <property type="protein sequence ID" value="CAG8830822.1"/>
    <property type="molecule type" value="Genomic_DNA"/>
</dbReference>
<organism evidence="1 2">
    <name type="scientific">Gigaspora margarita</name>
    <dbReference type="NCBI Taxonomy" id="4874"/>
    <lineage>
        <taxon>Eukaryota</taxon>
        <taxon>Fungi</taxon>
        <taxon>Fungi incertae sedis</taxon>
        <taxon>Mucoromycota</taxon>
        <taxon>Glomeromycotina</taxon>
        <taxon>Glomeromycetes</taxon>
        <taxon>Diversisporales</taxon>
        <taxon>Gigasporaceae</taxon>
        <taxon>Gigaspora</taxon>
    </lineage>
</organism>